<dbReference type="InterPro" id="IPR001547">
    <property type="entry name" value="Glyco_hydro_5"/>
</dbReference>
<dbReference type="GO" id="GO:0008810">
    <property type="term" value="F:cellulase activity"/>
    <property type="evidence" value="ECO:0007669"/>
    <property type="project" value="UniProtKB-EC"/>
</dbReference>
<dbReference type="FunFam" id="3.20.20.80:FF:000078">
    <property type="entry name" value="Endo-beta-1,4-glucanase B"/>
    <property type="match status" value="1"/>
</dbReference>
<dbReference type="Gene3D" id="3.20.20.80">
    <property type="entry name" value="Glycosidases"/>
    <property type="match status" value="1"/>
</dbReference>
<evidence type="ECO:0000256" key="7">
    <source>
        <dbReference type="ARBA" id="ARBA00023295"/>
    </source>
</evidence>
<dbReference type="AlphaFoldDB" id="A0AAD4I534"/>
<comment type="caution">
    <text evidence="12">The sequence shown here is derived from an EMBL/GenBank/DDBJ whole genome shotgun (WGS) entry which is preliminary data.</text>
</comment>
<keyword evidence="7 9" id="KW-0326">Glycosidase</keyword>
<evidence type="ECO:0000256" key="3">
    <source>
        <dbReference type="ARBA" id="ARBA00012601"/>
    </source>
</evidence>
<evidence type="ECO:0000256" key="6">
    <source>
        <dbReference type="ARBA" id="ARBA00023277"/>
    </source>
</evidence>
<dbReference type="PANTHER" id="PTHR34142:SF1">
    <property type="entry name" value="GLYCOSIDE HYDROLASE FAMILY 5 DOMAIN-CONTAINING PROTEIN"/>
    <property type="match status" value="1"/>
</dbReference>
<dbReference type="GO" id="GO:0009251">
    <property type="term" value="P:glucan catabolic process"/>
    <property type="evidence" value="ECO:0007669"/>
    <property type="project" value="TreeGrafter"/>
</dbReference>
<dbReference type="EC" id="3.2.1.4" evidence="3"/>
<keyword evidence="5 9" id="KW-0378">Hydrolase</keyword>
<evidence type="ECO:0000256" key="10">
    <source>
        <dbReference type="SAM" id="SignalP"/>
    </source>
</evidence>
<comment type="catalytic activity">
    <reaction evidence="1">
        <text>Endohydrolysis of (1-&gt;4)-beta-D-glucosidic linkages in cellulose, lichenin and cereal beta-D-glucans.</text>
        <dbReference type="EC" id="3.2.1.4"/>
    </reaction>
</comment>
<dbReference type="InterPro" id="IPR000254">
    <property type="entry name" value="CBD"/>
</dbReference>
<dbReference type="PANTHER" id="PTHR34142">
    <property type="entry name" value="ENDO-BETA-1,4-GLUCANASE A"/>
    <property type="match status" value="1"/>
</dbReference>
<dbReference type="PROSITE" id="PS00562">
    <property type="entry name" value="CBM1_1"/>
    <property type="match status" value="1"/>
</dbReference>
<dbReference type="EMBL" id="JAHCVI010000001">
    <property type="protein sequence ID" value="KAG7292758.1"/>
    <property type="molecule type" value="Genomic_DNA"/>
</dbReference>
<sequence length="411" mass="44075">MKTSVLAGIFATGVAAQGGPWAQCGGNNFSGPTTCVSGYTCVYQNDWYSQCLPGAAPTTATTAKTSTTTKATSTSTKATSTTLKTSTVSSTTTSSAPAASSSAATKGKLKWFGINQSCAEFGQGSYPGTWGKHFTFPSTSSIQTHINDGYNTFRVAFAMERLVPNQLTGSFDADYLKNLTETVNFITNKGSYAVLDPHNFGRYYGNIITDKAAFGSFWSKVATQYASNSRVIFDTNNEYHDMDQNLVFDLNQAAINAIRAAGATSQYIFVEGNSYSGAWTWNTTNTNLGALTDPENKIVYEMHQYLDSDGSGTSATCVSTEIGVQRVIGATNWLRANGKVGFLGEFAGGANSVCQTAVTGLLEHLKANSDVWTGALWWAGGPWWGDYIYSFEPPSGTGYTYYNSLLKKYVA</sequence>
<dbReference type="GO" id="GO:0030248">
    <property type="term" value="F:cellulose binding"/>
    <property type="evidence" value="ECO:0007669"/>
    <property type="project" value="InterPro"/>
</dbReference>
<protein>
    <recommendedName>
        <fullName evidence="3">cellulase</fullName>
        <ecNumber evidence="3">3.2.1.4</ecNumber>
    </recommendedName>
</protein>
<dbReference type="SMART" id="SM00236">
    <property type="entry name" value="fCBD"/>
    <property type="match status" value="1"/>
</dbReference>
<evidence type="ECO:0000256" key="2">
    <source>
        <dbReference type="ARBA" id="ARBA00005641"/>
    </source>
</evidence>
<accession>A0AAD4I534</accession>
<dbReference type="SUPFAM" id="SSF51445">
    <property type="entry name" value="(Trans)glycosidases"/>
    <property type="match status" value="1"/>
</dbReference>
<dbReference type="Proteomes" id="UP001197093">
    <property type="component" value="Unassembled WGS sequence"/>
</dbReference>
<evidence type="ECO:0000256" key="4">
    <source>
        <dbReference type="ARBA" id="ARBA00022729"/>
    </source>
</evidence>
<dbReference type="Pfam" id="PF00150">
    <property type="entry name" value="Cellulase"/>
    <property type="match status" value="1"/>
</dbReference>
<evidence type="ECO:0000259" key="11">
    <source>
        <dbReference type="PROSITE" id="PS51164"/>
    </source>
</evidence>
<reference evidence="12" key="1">
    <citation type="submission" date="2023-02" db="EMBL/GenBank/DDBJ databases">
        <authorList>
            <person name="Palmer J.M."/>
        </authorList>
    </citation>
    <scope>NUCLEOTIDE SEQUENCE</scope>
    <source>
        <strain evidence="12">FW57</strain>
    </source>
</reference>
<evidence type="ECO:0000313" key="12">
    <source>
        <dbReference type="EMBL" id="KAG7292758.1"/>
    </source>
</evidence>
<keyword evidence="13" id="KW-1185">Reference proteome</keyword>
<evidence type="ECO:0000256" key="9">
    <source>
        <dbReference type="RuleBase" id="RU361153"/>
    </source>
</evidence>
<dbReference type="GO" id="GO:0005576">
    <property type="term" value="C:extracellular region"/>
    <property type="evidence" value="ECO:0007669"/>
    <property type="project" value="InterPro"/>
</dbReference>
<feature type="chain" id="PRO_5042048550" description="cellulase" evidence="10">
    <location>
        <begin position="17"/>
        <end position="411"/>
    </location>
</feature>
<organism evidence="12 13">
    <name type="scientific">Staphylotrichum longicolle</name>
    <dbReference type="NCBI Taxonomy" id="669026"/>
    <lineage>
        <taxon>Eukaryota</taxon>
        <taxon>Fungi</taxon>
        <taxon>Dikarya</taxon>
        <taxon>Ascomycota</taxon>
        <taxon>Pezizomycotina</taxon>
        <taxon>Sordariomycetes</taxon>
        <taxon>Sordariomycetidae</taxon>
        <taxon>Sordariales</taxon>
        <taxon>Chaetomiaceae</taxon>
        <taxon>Staphylotrichum</taxon>
    </lineage>
</organism>
<keyword evidence="4 10" id="KW-0732">Signal</keyword>
<dbReference type="Pfam" id="PF00734">
    <property type="entry name" value="CBM_1"/>
    <property type="match status" value="1"/>
</dbReference>
<feature type="domain" description="CBM1" evidence="11">
    <location>
        <begin position="16"/>
        <end position="52"/>
    </location>
</feature>
<evidence type="ECO:0000256" key="8">
    <source>
        <dbReference type="ARBA" id="ARBA00023326"/>
    </source>
</evidence>
<dbReference type="SUPFAM" id="SSF57180">
    <property type="entry name" value="Cellulose-binding domain"/>
    <property type="match status" value="1"/>
</dbReference>
<comment type="similarity">
    <text evidence="2 9">Belongs to the glycosyl hydrolase 5 (cellulase A) family.</text>
</comment>
<feature type="signal peptide" evidence="10">
    <location>
        <begin position="1"/>
        <end position="16"/>
    </location>
</feature>
<name>A0AAD4I534_9PEZI</name>
<keyword evidence="6" id="KW-0119">Carbohydrate metabolism</keyword>
<gene>
    <name evidence="12" type="primary">CMC3_1</name>
    <name evidence="12" type="ORF">NEMBOFW57_002799</name>
</gene>
<evidence type="ECO:0000256" key="1">
    <source>
        <dbReference type="ARBA" id="ARBA00000966"/>
    </source>
</evidence>
<evidence type="ECO:0000256" key="5">
    <source>
        <dbReference type="ARBA" id="ARBA00022801"/>
    </source>
</evidence>
<evidence type="ECO:0000313" key="13">
    <source>
        <dbReference type="Proteomes" id="UP001197093"/>
    </source>
</evidence>
<dbReference type="InterPro" id="IPR017853">
    <property type="entry name" value="GH"/>
</dbReference>
<keyword evidence="8" id="KW-0624">Polysaccharide degradation</keyword>
<dbReference type="InterPro" id="IPR035971">
    <property type="entry name" value="CBD_sf"/>
</dbReference>
<proteinExistence type="inferred from homology"/>
<dbReference type="PROSITE" id="PS51164">
    <property type="entry name" value="CBM1_2"/>
    <property type="match status" value="1"/>
</dbReference>